<dbReference type="PANTHER" id="PTHR10071:SF337">
    <property type="entry name" value="GATA-BINDING FACTOR A"/>
    <property type="match status" value="1"/>
</dbReference>
<dbReference type="InterPro" id="IPR000679">
    <property type="entry name" value="Znf_GATA"/>
</dbReference>
<evidence type="ECO:0000256" key="6">
    <source>
        <dbReference type="ARBA" id="ARBA00023163"/>
    </source>
</evidence>
<feature type="domain" description="GATA-type" evidence="10">
    <location>
        <begin position="338"/>
        <end position="392"/>
    </location>
</feature>
<feature type="compositionally biased region" description="Low complexity" evidence="9">
    <location>
        <begin position="154"/>
        <end position="186"/>
    </location>
</feature>
<evidence type="ECO:0000259" key="10">
    <source>
        <dbReference type="PROSITE" id="PS50114"/>
    </source>
</evidence>
<feature type="region of interest" description="Disordered" evidence="9">
    <location>
        <begin position="269"/>
        <end position="299"/>
    </location>
</feature>
<comment type="caution">
    <text evidence="11">The sequence shown here is derived from an EMBL/GenBank/DDBJ whole genome shotgun (WGS) entry which is preliminary data.</text>
</comment>
<evidence type="ECO:0000256" key="8">
    <source>
        <dbReference type="PROSITE-ProRule" id="PRU00094"/>
    </source>
</evidence>
<dbReference type="PROSITE" id="PS50114">
    <property type="entry name" value="GATA_ZN_FINGER_2"/>
    <property type="match status" value="2"/>
</dbReference>
<keyword evidence="5" id="KW-0805">Transcription regulation</keyword>
<proteinExistence type="predicted"/>
<keyword evidence="4" id="KW-0862">Zinc</keyword>
<dbReference type="InterPro" id="IPR013088">
    <property type="entry name" value="Znf_NHR/GATA"/>
</dbReference>
<feature type="compositionally biased region" description="Low complexity" evidence="9">
    <location>
        <begin position="480"/>
        <end position="501"/>
    </location>
</feature>
<evidence type="ECO:0000313" key="11">
    <source>
        <dbReference type="EMBL" id="CAL8143979.1"/>
    </source>
</evidence>
<evidence type="ECO:0000256" key="3">
    <source>
        <dbReference type="ARBA" id="ARBA00022771"/>
    </source>
</evidence>
<dbReference type="PRINTS" id="PR00619">
    <property type="entry name" value="GATAZNFINGER"/>
</dbReference>
<comment type="subcellular location">
    <subcellularLocation>
        <location evidence="1">Nucleus</location>
    </subcellularLocation>
</comment>
<keyword evidence="7" id="KW-0539">Nucleus</keyword>
<dbReference type="InterPro" id="IPR039355">
    <property type="entry name" value="Transcription_factor_GATA"/>
</dbReference>
<feature type="compositionally biased region" description="Low complexity" evidence="9">
    <location>
        <begin position="459"/>
        <end position="471"/>
    </location>
</feature>
<dbReference type="PROSITE" id="PS00344">
    <property type="entry name" value="GATA_ZN_FINGER_1"/>
    <property type="match status" value="2"/>
</dbReference>
<dbReference type="SMART" id="SM00401">
    <property type="entry name" value="ZnF_GATA"/>
    <property type="match status" value="2"/>
</dbReference>
<evidence type="ECO:0000256" key="9">
    <source>
        <dbReference type="SAM" id="MobiDB-lite"/>
    </source>
</evidence>
<protein>
    <recommendedName>
        <fullName evidence="10">GATA-type domain-containing protein</fullName>
    </recommendedName>
</protein>
<organism evidence="11 12">
    <name type="scientific">Orchesella dallaii</name>
    <dbReference type="NCBI Taxonomy" id="48710"/>
    <lineage>
        <taxon>Eukaryota</taxon>
        <taxon>Metazoa</taxon>
        <taxon>Ecdysozoa</taxon>
        <taxon>Arthropoda</taxon>
        <taxon>Hexapoda</taxon>
        <taxon>Collembola</taxon>
        <taxon>Entomobryomorpha</taxon>
        <taxon>Entomobryoidea</taxon>
        <taxon>Orchesellidae</taxon>
        <taxon>Orchesellinae</taxon>
        <taxon>Orchesella</taxon>
    </lineage>
</organism>
<feature type="compositionally biased region" description="Low complexity" evidence="9">
    <location>
        <begin position="522"/>
        <end position="531"/>
    </location>
</feature>
<evidence type="ECO:0000256" key="2">
    <source>
        <dbReference type="ARBA" id="ARBA00022723"/>
    </source>
</evidence>
<dbReference type="Proteomes" id="UP001642540">
    <property type="component" value="Unassembled WGS sequence"/>
</dbReference>
<evidence type="ECO:0000256" key="5">
    <source>
        <dbReference type="ARBA" id="ARBA00023015"/>
    </source>
</evidence>
<feature type="domain" description="GATA-type" evidence="10">
    <location>
        <begin position="392"/>
        <end position="445"/>
    </location>
</feature>
<evidence type="ECO:0000256" key="1">
    <source>
        <dbReference type="ARBA" id="ARBA00004123"/>
    </source>
</evidence>
<dbReference type="Gene3D" id="3.30.50.10">
    <property type="entry name" value="Erythroid Transcription Factor GATA-1, subunit A"/>
    <property type="match status" value="2"/>
</dbReference>
<dbReference type="Pfam" id="PF00320">
    <property type="entry name" value="GATA"/>
    <property type="match status" value="2"/>
</dbReference>
<feature type="compositionally biased region" description="Basic residues" evidence="9">
    <location>
        <begin position="532"/>
        <end position="549"/>
    </location>
</feature>
<feature type="region of interest" description="Disordered" evidence="9">
    <location>
        <begin position="437"/>
        <end position="549"/>
    </location>
</feature>
<feature type="region of interest" description="Disordered" evidence="9">
    <location>
        <begin position="79"/>
        <end position="124"/>
    </location>
</feature>
<keyword evidence="2" id="KW-0479">Metal-binding</keyword>
<dbReference type="SUPFAM" id="SSF57716">
    <property type="entry name" value="Glucocorticoid receptor-like (DNA-binding domain)"/>
    <property type="match status" value="2"/>
</dbReference>
<dbReference type="PANTHER" id="PTHR10071">
    <property type="entry name" value="TRANSCRIPTION FACTOR GATA FAMILY MEMBER"/>
    <property type="match status" value="1"/>
</dbReference>
<accession>A0ABP1S5G2</accession>
<keyword evidence="6" id="KW-0804">Transcription</keyword>
<feature type="compositionally biased region" description="Gly residues" evidence="9">
    <location>
        <begin position="187"/>
        <end position="207"/>
    </location>
</feature>
<dbReference type="EMBL" id="CAXLJM020000160">
    <property type="protein sequence ID" value="CAL8143979.1"/>
    <property type="molecule type" value="Genomic_DNA"/>
</dbReference>
<evidence type="ECO:0000256" key="7">
    <source>
        <dbReference type="ARBA" id="ARBA00023242"/>
    </source>
</evidence>
<evidence type="ECO:0000256" key="4">
    <source>
        <dbReference type="ARBA" id="ARBA00022833"/>
    </source>
</evidence>
<evidence type="ECO:0000313" key="12">
    <source>
        <dbReference type="Proteomes" id="UP001642540"/>
    </source>
</evidence>
<sequence length="549" mass="56907">MYSSNSHYDSLIVDPQGYRNSLRLGSLSAAASSVSSLASSKFPSSLNYNNLSPPSASPGPTLSSPPLAAMNSRTFAFSHHHPHSHLHQSIQNSVGASEMGSLSSNGTSGGSGSNNGGVNHSNDLWSTSSSAAAAAAAAAAALQNQHGHSHHHFGSSSSPISSATTMTTSPANSTNSTGSAGSTASGPGSGSGGGSSGSGGGSGGGANSGSSGCYSPSYLYPYAGAMWRHHYDTTLSRSHHYEMSSGFCATPNFSATALNHHPHQIAAAAAAHAAHHPASLHHNGGLSNSSATAGHGHGHMSMSNLAGSATSPAVALTAAAAVLDTTCFMGPGWTPAGLNEARECVNCGAVSTPLWRRDGTGHYLCNACGLYHKMNGMNRPLIKPSRRMATSRRAGLSCSNCGTFSTTLWRRNNEGEPVCNACGLYYKLHGVNRPLAMRKDGIQTRKRKPKNKISPGTLQAHQQAQQQQQQQQHHHHHQQHQSPSNKSLLPPSNHHSSNNNSMMHDVKLHSSSNGGSGGGSAAGLSHHSNSSGHHHHHNHHHHLHNHNSS</sequence>
<name>A0ABP1S5G2_9HEXA</name>
<feature type="region of interest" description="Disordered" evidence="9">
    <location>
        <begin position="141"/>
        <end position="207"/>
    </location>
</feature>
<gene>
    <name evidence="11" type="ORF">ODALV1_LOCUS30024</name>
</gene>
<reference evidence="11 12" key="1">
    <citation type="submission" date="2024-08" db="EMBL/GenBank/DDBJ databases">
        <authorList>
            <person name="Cucini C."/>
            <person name="Frati F."/>
        </authorList>
    </citation>
    <scope>NUCLEOTIDE SEQUENCE [LARGE SCALE GENOMIC DNA]</scope>
</reference>
<dbReference type="CDD" id="cd00202">
    <property type="entry name" value="ZnF_GATA"/>
    <property type="match status" value="2"/>
</dbReference>
<keyword evidence="3 8" id="KW-0863">Zinc-finger</keyword>
<keyword evidence="12" id="KW-1185">Reference proteome</keyword>